<dbReference type="InterPro" id="IPR050300">
    <property type="entry name" value="GDXG_lipolytic_enzyme"/>
</dbReference>
<dbReference type="PANTHER" id="PTHR48081:SF8">
    <property type="entry name" value="ALPHA_BETA HYDROLASE FOLD-3 DOMAIN-CONTAINING PROTEIN-RELATED"/>
    <property type="match status" value="1"/>
</dbReference>
<evidence type="ECO:0000313" key="4">
    <source>
        <dbReference type="Proteomes" id="UP001326110"/>
    </source>
</evidence>
<dbReference type="GeneID" id="43161836"/>
<dbReference type="GO" id="GO:0016787">
    <property type="term" value="F:hydrolase activity"/>
    <property type="evidence" value="ECO:0007669"/>
    <property type="project" value="UniProtKB-KW"/>
</dbReference>
<dbReference type="EMBL" id="CP140152">
    <property type="protein sequence ID" value="WQH02488.1"/>
    <property type="molecule type" value="Genomic_DNA"/>
</dbReference>
<name>A0ABZ0XRZ7_9BURK</name>
<dbReference type="Pfam" id="PF07859">
    <property type="entry name" value="Abhydrolase_3"/>
    <property type="match status" value="1"/>
</dbReference>
<protein>
    <submittedName>
        <fullName evidence="3">Alpha/beta hydrolase</fullName>
    </submittedName>
</protein>
<evidence type="ECO:0000256" key="1">
    <source>
        <dbReference type="ARBA" id="ARBA00022801"/>
    </source>
</evidence>
<gene>
    <name evidence="3" type="ORF">SR858_15530</name>
</gene>
<evidence type="ECO:0000259" key="2">
    <source>
        <dbReference type="Pfam" id="PF07859"/>
    </source>
</evidence>
<feature type="domain" description="Alpha/beta hydrolase fold-3" evidence="2">
    <location>
        <begin position="56"/>
        <end position="258"/>
    </location>
</feature>
<organism evidence="3 4">
    <name type="scientific">Duganella zoogloeoides</name>
    <dbReference type="NCBI Taxonomy" id="75659"/>
    <lineage>
        <taxon>Bacteria</taxon>
        <taxon>Pseudomonadati</taxon>
        <taxon>Pseudomonadota</taxon>
        <taxon>Betaproteobacteria</taxon>
        <taxon>Burkholderiales</taxon>
        <taxon>Oxalobacteraceae</taxon>
        <taxon>Telluria group</taxon>
        <taxon>Duganella</taxon>
    </lineage>
</organism>
<proteinExistence type="predicted"/>
<accession>A0ABZ0XRZ7</accession>
<dbReference type="InterPro" id="IPR029058">
    <property type="entry name" value="AB_hydrolase_fold"/>
</dbReference>
<dbReference type="Proteomes" id="UP001326110">
    <property type="component" value="Chromosome"/>
</dbReference>
<dbReference type="PANTHER" id="PTHR48081">
    <property type="entry name" value="AB HYDROLASE SUPERFAMILY PROTEIN C4A8.06C"/>
    <property type="match status" value="1"/>
</dbReference>
<dbReference type="Gene3D" id="3.40.50.1820">
    <property type="entry name" value="alpha/beta hydrolase"/>
    <property type="match status" value="1"/>
</dbReference>
<sequence>MSAQTKLAADQPLPELSDRIKVRALEVGGAEGPLAARLYTSGDTGKRDAGKRDTLLVFFHPGGFVGGDLDGADIFLRHMADDNPHVAVLSSSYTLATVRAFPAAVEDAHAVMNWAKKNKAKTAWTGKRLLVCGIEAGANLAAVCALMSRDRGGPALAGQILIMPMLDPGLTTCSMREMQQAPELLEVADACAAAYAGYLPNCADRTHPYASPLQSSRLKNLAPALILSAEDDPLRDEAEQYGAKLIANGVKTSVIRMPPALQSEAGERNECACKCIALGEIATFIAGLDRADAAPLSQE</sequence>
<keyword evidence="1 3" id="KW-0378">Hydrolase</keyword>
<dbReference type="InterPro" id="IPR013094">
    <property type="entry name" value="AB_hydrolase_3"/>
</dbReference>
<dbReference type="SUPFAM" id="SSF53474">
    <property type="entry name" value="alpha/beta-Hydrolases"/>
    <property type="match status" value="1"/>
</dbReference>
<evidence type="ECO:0000313" key="3">
    <source>
        <dbReference type="EMBL" id="WQH02488.1"/>
    </source>
</evidence>
<reference evidence="3 4" key="1">
    <citation type="submission" date="2023-11" db="EMBL/GenBank/DDBJ databases">
        <title>MicrobeMod: A computational toolkit for identifying prokaryotic methylation and restriction-modification with nanopore sequencing.</title>
        <authorList>
            <person name="Crits-Christoph A."/>
            <person name="Kang S.C."/>
            <person name="Lee H."/>
            <person name="Ostrov N."/>
        </authorList>
    </citation>
    <scope>NUCLEOTIDE SEQUENCE [LARGE SCALE GENOMIC DNA]</scope>
    <source>
        <strain evidence="3 4">ATCC 25935</strain>
    </source>
</reference>
<keyword evidence="4" id="KW-1185">Reference proteome</keyword>
<dbReference type="RefSeq" id="WP_019919914.1">
    <property type="nucleotide sequence ID" value="NZ_CP140152.1"/>
</dbReference>